<evidence type="ECO:0008006" key="3">
    <source>
        <dbReference type="Google" id="ProtNLM"/>
    </source>
</evidence>
<comment type="caution">
    <text evidence="1">The sequence shown here is derived from an EMBL/GenBank/DDBJ whole genome shotgun (WGS) entry which is preliminary data.</text>
</comment>
<dbReference type="Gene3D" id="3.80.10.10">
    <property type="entry name" value="Ribonuclease Inhibitor"/>
    <property type="match status" value="1"/>
</dbReference>
<dbReference type="AlphaFoldDB" id="A0A433QT70"/>
<dbReference type="EMBL" id="RBNJ01001628">
    <property type="protein sequence ID" value="RUS32946.1"/>
    <property type="molecule type" value="Genomic_DNA"/>
</dbReference>
<keyword evidence="2" id="KW-1185">Reference proteome</keyword>
<evidence type="ECO:0000313" key="2">
    <source>
        <dbReference type="Proteomes" id="UP000274822"/>
    </source>
</evidence>
<gene>
    <name evidence="1" type="ORF">BC938DRAFT_473711</name>
</gene>
<dbReference type="InterPro" id="IPR032675">
    <property type="entry name" value="LRR_dom_sf"/>
</dbReference>
<organism evidence="1 2">
    <name type="scientific">Jimgerdemannia flammicorona</name>
    <dbReference type="NCBI Taxonomy" id="994334"/>
    <lineage>
        <taxon>Eukaryota</taxon>
        <taxon>Fungi</taxon>
        <taxon>Fungi incertae sedis</taxon>
        <taxon>Mucoromycota</taxon>
        <taxon>Mucoromycotina</taxon>
        <taxon>Endogonomycetes</taxon>
        <taxon>Endogonales</taxon>
        <taxon>Endogonaceae</taxon>
        <taxon>Jimgerdemannia</taxon>
    </lineage>
</organism>
<dbReference type="SUPFAM" id="SSF52047">
    <property type="entry name" value="RNI-like"/>
    <property type="match status" value="1"/>
</dbReference>
<protein>
    <recommendedName>
        <fullName evidence="3">F-box domain-containing protein</fullName>
    </recommendedName>
</protein>
<reference evidence="1 2" key="1">
    <citation type="journal article" date="2018" name="New Phytol.">
        <title>Phylogenomics of Endogonaceae and evolution of mycorrhizas within Mucoromycota.</title>
        <authorList>
            <person name="Chang Y."/>
            <person name="Desiro A."/>
            <person name="Na H."/>
            <person name="Sandor L."/>
            <person name="Lipzen A."/>
            <person name="Clum A."/>
            <person name="Barry K."/>
            <person name="Grigoriev I.V."/>
            <person name="Martin F.M."/>
            <person name="Stajich J.E."/>
            <person name="Smith M.E."/>
            <person name="Bonito G."/>
            <person name="Spatafora J.W."/>
        </authorList>
    </citation>
    <scope>NUCLEOTIDE SEQUENCE [LARGE SCALE GENOMIC DNA]</scope>
    <source>
        <strain evidence="1 2">AD002</strain>
    </source>
</reference>
<sequence length="505" mass="57748">MVSLPPEIWIKIFQIIKRTEYLNDHQPTEDIFYLYFQNSNRRSSLIPCSKVSTLLRRCALLVIWNTLHLKLNGRNGLPRDVAHLARFIQRNRDGLPGLQYVQSVRLVMSANSIHTPGLFTTCNCSALQIITDRISWNQIKNLTLVYDRRDYPTIANNHCAIECNMLARCAIGCSMLASCANLSELCIEGDPGPVELKLHPTLRTVRLSFLAQRSRTLVSTVLALPKLSHLVLASISFIEPAHLVQALRTMGLRLRTLYIDDCSNLFNDNLVAAITAECTNLTRLEIQNRQHQWRCSDRNFILPHLQHVRLVGALPRDLPRCLGYNICSISIKHKGGPFSDIFFRTIADRCPYLATLTLNSVNVQQNVKSSVMCEFITKCQLLTNLKLYYINVDNAFIAVCTSTSTRLRELQLEYIESPCVGKGIKHLDAWSQIDSIKISISKGQIDPDFKILVERLFKKRGCVFDSDHRGYKEIYAFLYTGNVWQRFWGCPGYHSTYFEEYDALH</sequence>
<accession>A0A433QT70</accession>
<dbReference type="Proteomes" id="UP000274822">
    <property type="component" value="Unassembled WGS sequence"/>
</dbReference>
<name>A0A433QT70_9FUNG</name>
<evidence type="ECO:0000313" key="1">
    <source>
        <dbReference type="EMBL" id="RUS32946.1"/>
    </source>
</evidence>
<proteinExistence type="predicted"/>